<dbReference type="CDD" id="cd00077">
    <property type="entry name" value="HDc"/>
    <property type="match status" value="1"/>
</dbReference>
<dbReference type="Proteomes" id="UP001548189">
    <property type="component" value="Unassembled WGS sequence"/>
</dbReference>
<evidence type="ECO:0000259" key="1">
    <source>
        <dbReference type="PROSITE" id="PS51832"/>
    </source>
</evidence>
<dbReference type="PANTHER" id="PTHR45228:SF5">
    <property type="entry name" value="CYCLIC DI-GMP PHOSPHODIESTERASE VC_1348-RELATED"/>
    <property type="match status" value="1"/>
</dbReference>
<dbReference type="Pfam" id="PF13487">
    <property type="entry name" value="HD_5"/>
    <property type="match status" value="1"/>
</dbReference>
<protein>
    <submittedName>
        <fullName evidence="2">HD domain-containing phosphohydrolase</fullName>
    </submittedName>
</protein>
<gene>
    <name evidence="2" type="ORF">ABVT43_11365</name>
</gene>
<dbReference type="PANTHER" id="PTHR45228">
    <property type="entry name" value="CYCLIC DI-GMP PHOSPHODIESTERASE TM_0186-RELATED"/>
    <property type="match status" value="1"/>
</dbReference>
<dbReference type="RefSeq" id="WP_353896309.1">
    <property type="nucleotide sequence ID" value="NZ_JBEVCJ010000012.1"/>
</dbReference>
<accession>A0ABV2BUW8</accession>
<proteinExistence type="predicted"/>
<name>A0ABV2BUW8_9GAMM</name>
<dbReference type="PROSITE" id="PS51832">
    <property type="entry name" value="HD_GYP"/>
    <property type="match status" value="1"/>
</dbReference>
<feature type="domain" description="HD-GYP" evidence="1">
    <location>
        <begin position="1"/>
        <end position="102"/>
    </location>
</feature>
<dbReference type="InterPro" id="IPR052020">
    <property type="entry name" value="Cyclic_di-GMP/3'3'-cGAMP_PDE"/>
</dbReference>
<dbReference type="InterPro" id="IPR037522">
    <property type="entry name" value="HD_GYP_dom"/>
</dbReference>
<evidence type="ECO:0000313" key="3">
    <source>
        <dbReference type="Proteomes" id="UP001548189"/>
    </source>
</evidence>
<reference evidence="2 3" key="1">
    <citation type="submission" date="2024-06" db="EMBL/GenBank/DDBJ databases">
        <authorList>
            <person name="Li F."/>
        </authorList>
    </citation>
    <scope>NUCLEOTIDE SEQUENCE [LARGE SCALE GENOMIC DNA]</scope>
    <source>
        <strain evidence="2 3">GXAS 311</strain>
    </source>
</reference>
<dbReference type="SUPFAM" id="SSF109604">
    <property type="entry name" value="HD-domain/PDEase-like"/>
    <property type="match status" value="1"/>
</dbReference>
<dbReference type="InterPro" id="IPR003607">
    <property type="entry name" value="HD/PDEase_dom"/>
</dbReference>
<evidence type="ECO:0000313" key="2">
    <source>
        <dbReference type="EMBL" id="MET1255725.1"/>
    </source>
</evidence>
<sequence>MITSVNPLFLILYSKNFHEKWDGSGYPDGLAGLDIPESARIVAIADVFDALTMKRPYKEAWQVTDALTEIQSGSRSHFDPALVTHFMGIEQEILQIKQEWDAKEKSEK</sequence>
<dbReference type="EMBL" id="JBEVCJ010000012">
    <property type="protein sequence ID" value="MET1255725.1"/>
    <property type="molecule type" value="Genomic_DNA"/>
</dbReference>
<organism evidence="2 3">
    <name type="scientific">Aliikangiella maris</name>
    <dbReference type="NCBI Taxonomy" id="3162458"/>
    <lineage>
        <taxon>Bacteria</taxon>
        <taxon>Pseudomonadati</taxon>
        <taxon>Pseudomonadota</taxon>
        <taxon>Gammaproteobacteria</taxon>
        <taxon>Oceanospirillales</taxon>
        <taxon>Pleioneaceae</taxon>
        <taxon>Aliikangiella</taxon>
    </lineage>
</organism>
<dbReference type="Gene3D" id="1.10.3210.10">
    <property type="entry name" value="Hypothetical protein af1432"/>
    <property type="match status" value="1"/>
</dbReference>
<comment type="caution">
    <text evidence="2">The sequence shown here is derived from an EMBL/GenBank/DDBJ whole genome shotgun (WGS) entry which is preliminary data.</text>
</comment>
<keyword evidence="3" id="KW-1185">Reference proteome</keyword>